<evidence type="ECO:0000256" key="9">
    <source>
        <dbReference type="ARBA" id="ARBA00022737"/>
    </source>
</evidence>
<dbReference type="SUPFAM" id="SSF51161">
    <property type="entry name" value="Trimeric LpxA-like enzymes"/>
    <property type="match status" value="1"/>
</dbReference>
<name>A0A212R5G4_9PROT</name>
<dbReference type="GO" id="GO:0009001">
    <property type="term" value="F:serine O-acetyltransferase activity"/>
    <property type="evidence" value="ECO:0007669"/>
    <property type="project" value="UniProtKB-EC"/>
</dbReference>
<evidence type="ECO:0000256" key="12">
    <source>
        <dbReference type="ARBA" id="ARBA00049486"/>
    </source>
</evidence>
<dbReference type="InterPro" id="IPR053376">
    <property type="entry name" value="Serine_acetyltransferase"/>
</dbReference>
<dbReference type="NCBIfam" id="NF041874">
    <property type="entry name" value="EPS_EpsC"/>
    <property type="match status" value="1"/>
</dbReference>
<dbReference type="NCBIfam" id="TIGR01172">
    <property type="entry name" value="cysE"/>
    <property type="match status" value="1"/>
</dbReference>
<evidence type="ECO:0000256" key="3">
    <source>
        <dbReference type="ARBA" id="ARBA00007274"/>
    </source>
</evidence>
<dbReference type="Gene3D" id="1.10.3130.10">
    <property type="entry name" value="serine acetyltransferase, domain 1"/>
    <property type="match status" value="1"/>
</dbReference>
<evidence type="ECO:0000256" key="1">
    <source>
        <dbReference type="ARBA" id="ARBA00004496"/>
    </source>
</evidence>
<keyword evidence="6" id="KW-0963">Cytoplasm</keyword>
<evidence type="ECO:0000256" key="2">
    <source>
        <dbReference type="ARBA" id="ARBA00004876"/>
    </source>
</evidence>
<accession>A0A212R5G4</accession>
<evidence type="ECO:0000256" key="11">
    <source>
        <dbReference type="ARBA" id="ARBA00023315"/>
    </source>
</evidence>
<keyword evidence="11 13" id="KW-0012">Acyltransferase</keyword>
<keyword evidence="9" id="KW-0677">Repeat</keyword>
<evidence type="ECO:0000256" key="6">
    <source>
        <dbReference type="ARBA" id="ARBA00022490"/>
    </source>
</evidence>
<comment type="subcellular location">
    <subcellularLocation>
        <location evidence="1">Cytoplasm</location>
    </subcellularLocation>
</comment>
<comment type="similarity">
    <text evidence="3 13">Belongs to the transferase hexapeptide repeat family.</text>
</comment>
<dbReference type="PANTHER" id="PTHR42811">
    <property type="entry name" value="SERINE ACETYLTRANSFERASE"/>
    <property type="match status" value="1"/>
</dbReference>
<dbReference type="PIRSF" id="PIRSF000441">
    <property type="entry name" value="CysE"/>
    <property type="match status" value="1"/>
</dbReference>
<comment type="catalytic activity">
    <reaction evidence="12 13">
        <text>L-serine + acetyl-CoA = O-acetyl-L-serine + CoA</text>
        <dbReference type="Rhea" id="RHEA:24560"/>
        <dbReference type="ChEBI" id="CHEBI:33384"/>
        <dbReference type="ChEBI" id="CHEBI:57287"/>
        <dbReference type="ChEBI" id="CHEBI:57288"/>
        <dbReference type="ChEBI" id="CHEBI:58340"/>
        <dbReference type="EC" id="2.3.1.30"/>
    </reaction>
</comment>
<comment type="pathway">
    <text evidence="2">Amino-acid biosynthesis; L-cysteine biosynthesis; L-cysteine from L-serine: step 1/2.</text>
</comment>
<dbReference type="RefSeq" id="WP_088561288.1">
    <property type="nucleotide sequence ID" value="NZ_FYEH01000005.1"/>
</dbReference>
<dbReference type="InterPro" id="IPR001451">
    <property type="entry name" value="Hexapep"/>
</dbReference>
<dbReference type="Proteomes" id="UP000197065">
    <property type="component" value="Unassembled WGS sequence"/>
</dbReference>
<dbReference type="AlphaFoldDB" id="A0A212R5G4"/>
<keyword evidence="8 13" id="KW-0808">Transferase</keyword>
<keyword evidence="15" id="KW-1185">Reference proteome</keyword>
<evidence type="ECO:0000256" key="10">
    <source>
        <dbReference type="ARBA" id="ARBA00023192"/>
    </source>
</evidence>
<dbReference type="CDD" id="cd03354">
    <property type="entry name" value="LbH_SAT"/>
    <property type="match status" value="1"/>
</dbReference>
<keyword evidence="7" id="KW-0028">Amino-acid biosynthesis</keyword>
<evidence type="ECO:0000313" key="15">
    <source>
        <dbReference type="Proteomes" id="UP000197065"/>
    </source>
</evidence>
<dbReference type="InterPro" id="IPR042122">
    <property type="entry name" value="Ser_AcTrfase_N_sf"/>
</dbReference>
<sequence length="236" mass="25264">MFKTILEDIDAVFERDPAARSRIEVALCYPGVHAIIFYRVAHALWRVEWYLFARWISQVARFLTGIEIHPGAAIGRRLFIDHGMGVVIGETAEIGDDVTIYQGVTLGGVSLDAGKRHPTLEDGVIVGSGAAVLGPFTVGRNARVGSNAVVLKAVAAGATVVGIPAKPVGPQAVSDKEMKFPAYGVWPGVAADPVSRALERACMQMDALEARVAELERMAVERGGDEVDYGRTGTHN</sequence>
<dbReference type="InterPro" id="IPR005881">
    <property type="entry name" value="Ser_O-AcTrfase"/>
</dbReference>
<protein>
    <recommendedName>
        <fullName evidence="5 13">Serine acetyltransferase</fullName>
        <ecNumber evidence="4 13">2.3.1.30</ecNumber>
    </recommendedName>
</protein>
<proteinExistence type="inferred from homology"/>
<dbReference type="GO" id="GO:0005737">
    <property type="term" value="C:cytoplasm"/>
    <property type="evidence" value="ECO:0007669"/>
    <property type="project" value="UniProtKB-SubCell"/>
</dbReference>
<organism evidence="14 15">
    <name type="scientific">Arboricoccus pini</name>
    <dbReference type="NCBI Taxonomy" id="1963835"/>
    <lineage>
        <taxon>Bacteria</taxon>
        <taxon>Pseudomonadati</taxon>
        <taxon>Pseudomonadota</taxon>
        <taxon>Alphaproteobacteria</taxon>
        <taxon>Geminicoccales</taxon>
        <taxon>Geminicoccaceae</taxon>
        <taxon>Arboricoccus</taxon>
    </lineage>
</organism>
<dbReference type="EMBL" id="FYEH01000005">
    <property type="protein sequence ID" value="SNB67285.1"/>
    <property type="molecule type" value="Genomic_DNA"/>
</dbReference>
<dbReference type="Pfam" id="PF00132">
    <property type="entry name" value="Hexapep"/>
    <property type="match status" value="1"/>
</dbReference>
<dbReference type="FunFam" id="1.10.3130.10:FF:000003">
    <property type="entry name" value="Serine acetyltransferase"/>
    <property type="match status" value="1"/>
</dbReference>
<dbReference type="InterPro" id="IPR011004">
    <property type="entry name" value="Trimer_LpxA-like_sf"/>
</dbReference>
<dbReference type="EC" id="2.3.1.30" evidence="4 13"/>
<keyword evidence="10" id="KW-0198">Cysteine biosynthesis</keyword>
<gene>
    <name evidence="14" type="ORF">SAMN07250955_105299</name>
</gene>
<dbReference type="OrthoDB" id="9801456at2"/>
<evidence type="ECO:0000256" key="7">
    <source>
        <dbReference type="ARBA" id="ARBA00022605"/>
    </source>
</evidence>
<dbReference type="GO" id="GO:0006535">
    <property type="term" value="P:cysteine biosynthetic process from serine"/>
    <property type="evidence" value="ECO:0007669"/>
    <property type="project" value="InterPro"/>
</dbReference>
<evidence type="ECO:0000256" key="4">
    <source>
        <dbReference type="ARBA" id="ARBA00013266"/>
    </source>
</evidence>
<dbReference type="FunFam" id="2.160.10.10:FF:000007">
    <property type="entry name" value="Serine acetyltransferase"/>
    <property type="match status" value="1"/>
</dbReference>
<evidence type="ECO:0000313" key="14">
    <source>
        <dbReference type="EMBL" id="SNB67285.1"/>
    </source>
</evidence>
<evidence type="ECO:0000256" key="5">
    <source>
        <dbReference type="ARBA" id="ARBA00018522"/>
    </source>
</evidence>
<evidence type="ECO:0000256" key="8">
    <source>
        <dbReference type="ARBA" id="ARBA00022679"/>
    </source>
</evidence>
<dbReference type="Gene3D" id="2.160.10.10">
    <property type="entry name" value="Hexapeptide repeat proteins"/>
    <property type="match status" value="1"/>
</dbReference>
<reference evidence="14 15" key="1">
    <citation type="submission" date="2017-06" db="EMBL/GenBank/DDBJ databases">
        <authorList>
            <person name="Kim H.J."/>
            <person name="Triplett B.A."/>
        </authorList>
    </citation>
    <scope>NUCLEOTIDE SEQUENCE [LARGE SCALE GENOMIC DNA]</scope>
    <source>
        <strain evidence="14 15">B29T1</strain>
    </source>
</reference>
<evidence type="ECO:0000256" key="13">
    <source>
        <dbReference type="PIRNR" id="PIRNR000441"/>
    </source>
</evidence>
<dbReference type="InterPro" id="IPR045304">
    <property type="entry name" value="LbH_SAT"/>
</dbReference>